<evidence type="ECO:0000256" key="1">
    <source>
        <dbReference type="ARBA" id="ARBA00022679"/>
    </source>
</evidence>
<evidence type="ECO:0000313" key="5">
    <source>
        <dbReference type="Proteomes" id="UP000183038"/>
    </source>
</evidence>
<dbReference type="SUPFAM" id="SSF55729">
    <property type="entry name" value="Acyl-CoA N-acyltransferases (Nat)"/>
    <property type="match status" value="1"/>
</dbReference>
<sequence length="147" mass="16918">MVNIEQVTTSEINDIIPLFDGYRVFYKMKSDLDAARIFLQDRVTNNESVIFAAYEGKNAIGFVQLYFTFSSVSLEKSIILNDLYVAAEHRGKSVGQQLLLKSQEFCKINGYKGLALETAIDNPAQKLYEKLGWEKDSHCFHYFWQVK</sequence>
<organism evidence="4 5">
    <name type="scientific">Maribacter dokdonensis</name>
    <dbReference type="NCBI Taxonomy" id="320912"/>
    <lineage>
        <taxon>Bacteria</taxon>
        <taxon>Pseudomonadati</taxon>
        <taxon>Bacteroidota</taxon>
        <taxon>Flavobacteriia</taxon>
        <taxon>Flavobacteriales</taxon>
        <taxon>Flavobacteriaceae</taxon>
        <taxon>Maribacter</taxon>
    </lineage>
</organism>
<dbReference type="InterPro" id="IPR016181">
    <property type="entry name" value="Acyl_CoA_acyltransferase"/>
</dbReference>
<dbReference type="Pfam" id="PF00583">
    <property type="entry name" value="Acetyltransf_1"/>
    <property type="match status" value="1"/>
</dbReference>
<dbReference type="AlphaFoldDB" id="A0A1H4T6Y0"/>
<gene>
    <name evidence="4" type="ORF">SAMN05192540_3376</name>
</gene>
<dbReference type="PANTHER" id="PTHR43420:SF44">
    <property type="entry name" value="ACETYLTRANSFERASE YPEA"/>
    <property type="match status" value="1"/>
</dbReference>
<dbReference type="Proteomes" id="UP000183038">
    <property type="component" value="Unassembled WGS sequence"/>
</dbReference>
<accession>A0A1H4T6Y0</accession>
<evidence type="ECO:0000256" key="2">
    <source>
        <dbReference type="ARBA" id="ARBA00023315"/>
    </source>
</evidence>
<dbReference type="PROSITE" id="PS51186">
    <property type="entry name" value="GNAT"/>
    <property type="match status" value="1"/>
</dbReference>
<dbReference type="CDD" id="cd04301">
    <property type="entry name" value="NAT_SF"/>
    <property type="match status" value="1"/>
</dbReference>
<keyword evidence="2" id="KW-0012">Acyltransferase</keyword>
<dbReference type="EMBL" id="FNTB01000001">
    <property type="protein sequence ID" value="SEC52040.1"/>
    <property type="molecule type" value="Genomic_DNA"/>
</dbReference>
<name>A0A1H4T6Y0_9FLAO</name>
<evidence type="ECO:0000259" key="3">
    <source>
        <dbReference type="PROSITE" id="PS51186"/>
    </source>
</evidence>
<dbReference type="OrthoDB" id="9792929at2"/>
<proteinExistence type="predicted"/>
<feature type="domain" description="N-acetyltransferase" evidence="3">
    <location>
        <begin position="2"/>
        <end position="147"/>
    </location>
</feature>
<keyword evidence="1 4" id="KW-0808">Transferase</keyword>
<dbReference type="InterPro" id="IPR050680">
    <property type="entry name" value="YpeA/RimI_acetyltransf"/>
</dbReference>
<protein>
    <submittedName>
        <fullName evidence="4">Acetyltransferase (GNAT) family protein</fullName>
    </submittedName>
</protein>
<evidence type="ECO:0000313" key="4">
    <source>
        <dbReference type="EMBL" id="SEC52040.1"/>
    </source>
</evidence>
<dbReference type="RefSeq" id="WP_074674183.1">
    <property type="nucleotide sequence ID" value="NZ_CAJQES010000002.1"/>
</dbReference>
<dbReference type="Gene3D" id="3.40.630.30">
    <property type="match status" value="1"/>
</dbReference>
<dbReference type="PANTHER" id="PTHR43420">
    <property type="entry name" value="ACETYLTRANSFERASE"/>
    <property type="match status" value="1"/>
</dbReference>
<dbReference type="GO" id="GO:0016747">
    <property type="term" value="F:acyltransferase activity, transferring groups other than amino-acyl groups"/>
    <property type="evidence" value="ECO:0007669"/>
    <property type="project" value="InterPro"/>
</dbReference>
<dbReference type="InterPro" id="IPR000182">
    <property type="entry name" value="GNAT_dom"/>
</dbReference>
<reference evidence="4 5" key="1">
    <citation type="submission" date="2016-10" db="EMBL/GenBank/DDBJ databases">
        <authorList>
            <person name="de Groot N.N."/>
        </authorList>
    </citation>
    <scope>NUCLEOTIDE SEQUENCE [LARGE SCALE GENOMIC DNA]</scope>
    <source>
        <strain evidence="4 5">MAR_2009_71</strain>
    </source>
</reference>